<accession>A0AAF0PYW8</accession>
<dbReference type="SUPFAM" id="SSF50993">
    <property type="entry name" value="Peptidase/esterase 'gauge' domain"/>
    <property type="match status" value="1"/>
</dbReference>
<evidence type="ECO:0000313" key="3">
    <source>
        <dbReference type="EMBL" id="WMV13603.1"/>
    </source>
</evidence>
<dbReference type="Gene3D" id="3.40.50.1820">
    <property type="entry name" value="alpha/beta hydrolase"/>
    <property type="match status" value="1"/>
</dbReference>
<evidence type="ECO:0000256" key="1">
    <source>
        <dbReference type="ARBA" id="ARBA00005228"/>
    </source>
</evidence>
<dbReference type="Pfam" id="PF02897">
    <property type="entry name" value="Peptidase_S9_N"/>
    <property type="match status" value="1"/>
</dbReference>
<organism evidence="3 4">
    <name type="scientific">Solanum verrucosum</name>
    <dbReference type="NCBI Taxonomy" id="315347"/>
    <lineage>
        <taxon>Eukaryota</taxon>
        <taxon>Viridiplantae</taxon>
        <taxon>Streptophyta</taxon>
        <taxon>Embryophyta</taxon>
        <taxon>Tracheophyta</taxon>
        <taxon>Spermatophyta</taxon>
        <taxon>Magnoliopsida</taxon>
        <taxon>eudicotyledons</taxon>
        <taxon>Gunneridae</taxon>
        <taxon>Pentapetalae</taxon>
        <taxon>asterids</taxon>
        <taxon>lamiids</taxon>
        <taxon>Solanales</taxon>
        <taxon>Solanaceae</taxon>
        <taxon>Solanoideae</taxon>
        <taxon>Solaneae</taxon>
        <taxon>Solanum</taxon>
    </lineage>
</organism>
<gene>
    <name evidence="3" type="ORF">MTR67_006988</name>
</gene>
<reference evidence="3" key="1">
    <citation type="submission" date="2023-08" db="EMBL/GenBank/DDBJ databases">
        <title>A de novo genome assembly of Solanum verrucosum Schlechtendal, a Mexican diploid species geographically isolated from the other diploid A-genome species in potato relatives.</title>
        <authorList>
            <person name="Hosaka K."/>
        </authorList>
    </citation>
    <scope>NUCLEOTIDE SEQUENCE</scope>
    <source>
        <tissue evidence="3">Young leaves</tissue>
    </source>
</reference>
<keyword evidence="4" id="KW-1185">Reference proteome</keyword>
<dbReference type="GO" id="GO:0005829">
    <property type="term" value="C:cytosol"/>
    <property type="evidence" value="ECO:0007669"/>
    <property type="project" value="TreeGrafter"/>
</dbReference>
<protein>
    <recommendedName>
        <fullName evidence="2">Peptidase S9A N-terminal domain-containing protein</fullName>
    </recommendedName>
</protein>
<sequence>MVESCVGRPLFLVLGSACVAATRAKLSIRFRSKVSSVFSLRAMAKTTPSQSPSPPTPKKLRHDMELFGDVRVDNYYWLRDDSRSNPELLSYLHEENAYTDSVMSVIITSTLWLRKSFLIALWYRVIKSKYEELNTWVTKEVNTPYDISLWKSIRIFWQILSNQLTVKVRNGKKTSFWVDKWMGTASLKDLFPNIFVLAQHQQKTIAEMWSPQGWNMILRRNLNDWEIPRMIKLLKLPESSRGIQIGRKLSEQRLGLVLEWKNTIAGVVVSLTGFEVTNHRNEKRWIKAFGISLRGWSLDTSIRW</sequence>
<feature type="domain" description="Peptidase S9A N-terminal" evidence="2">
    <location>
        <begin position="54"/>
        <end position="106"/>
    </location>
</feature>
<dbReference type="InterPro" id="IPR051543">
    <property type="entry name" value="Serine_Peptidase_S9A"/>
</dbReference>
<dbReference type="InterPro" id="IPR029058">
    <property type="entry name" value="AB_hydrolase_fold"/>
</dbReference>
<dbReference type="EMBL" id="CP133613">
    <property type="protein sequence ID" value="WMV13603.1"/>
    <property type="molecule type" value="Genomic_DNA"/>
</dbReference>
<proteinExistence type="inferred from homology"/>
<dbReference type="PANTHER" id="PTHR11757">
    <property type="entry name" value="PROTEASE FAMILY S9A OLIGOPEPTIDASE"/>
    <property type="match status" value="1"/>
</dbReference>
<evidence type="ECO:0000313" key="4">
    <source>
        <dbReference type="Proteomes" id="UP001234989"/>
    </source>
</evidence>
<name>A0AAF0PYW8_SOLVR</name>
<dbReference type="GO" id="GO:0004252">
    <property type="term" value="F:serine-type endopeptidase activity"/>
    <property type="evidence" value="ECO:0007669"/>
    <property type="project" value="InterPro"/>
</dbReference>
<evidence type="ECO:0000259" key="2">
    <source>
        <dbReference type="Pfam" id="PF02897"/>
    </source>
</evidence>
<dbReference type="InterPro" id="IPR023302">
    <property type="entry name" value="Pept_S9A_N"/>
</dbReference>
<dbReference type="Proteomes" id="UP001234989">
    <property type="component" value="Chromosome 2"/>
</dbReference>
<comment type="similarity">
    <text evidence="1">Belongs to the peptidase S9A family.</text>
</comment>
<dbReference type="AlphaFoldDB" id="A0AAF0PYW8"/>
<dbReference type="PANTHER" id="PTHR11757:SF19">
    <property type="entry name" value="PROLYL ENDOPEPTIDASE-LIKE"/>
    <property type="match status" value="1"/>
</dbReference>